<sequence length="101" mass="11005">MPISAPSPQQPHPTSHSPSSCAIKYCLYMEDTGAAVGAPYMEVEAVLLDLLSPTGYLAHPVPDSEQQQFGTQVKSWLMEKGRAHKSTHCVPEGTHCLAGWW</sequence>
<keyword evidence="2" id="KW-1185">Reference proteome</keyword>
<evidence type="ECO:0000313" key="1">
    <source>
        <dbReference type="EMBL" id="KAK4324498.1"/>
    </source>
</evidence>
<proteinExistence type="predicted"/>
<organism evidence="1 2">
    <name type="scientific">Petrolisthes manimaculis</name>
    <dbReference type="NCBI Taxonomy" id="1843537"/>
    <lineage>
        <taxon>Eukaryota</taxon>
        <taxon>Metazoa</taxon>
        <taxon>Ecdysozoa</taxon>
        <taxon>Arthropoda</taxon>
        <taxon>Crustacea</taxon>
        <taxon>Multicrustacea</taxon>
        <taxon>Malacostraca</taxon>
        <taxon>Eumalacostraca</taxon>
        <taxon>Eucarida</taxon>
        <taxon>Decapoda</taxon>
        <taxon>Pleocyemata</taxon>
        <taxon>Anomura</taxon>
        <taxon>Galatheoidea</taxon>
        <taxon>Porcellanidae</taxon>
        <taxon>Petrolisthes</taxon>
    </lineage>
</organism>
<dbReference type="Proteomes" id="UP001292094">
    <property type="component" value="Unassembled WGS sequence"/>
</dbReference>
<dbReference type="AlphaFoldDB" id="A0AAE1UH64"/>
<dbReference type="EMBL" id="JAWZYT010000355">
    <property type="protein sequence ID" value="KAK4324498.1"/>
    <property type="molecule type" value="Genomic_DNA"/>
</dbReference>
<gene>
    <name evidence="1" type="ORF">Pmani_004845</name>
</gene>
<name>A0AAE1UH64_9EUCA</name>
<evidence type="ECO:0000313" key="2">
    <source>
        <dbReference type="Proteomes" id="UP001292094"/>
    </source>
</evidence>
<comment type="caution">
    <text evidence="1">The sequence shown here is derived from an EMBL/GenBank/DDBJ whole genome shotgun (WGS) entry which is preliminary data.</text>
</comment>
<accession>A0AAE1UH64</accession>
<reference evidence="1" key="1">
    <citation type="submission" date="2023-11" db="EMBL/GenBank/DDBJ databases">
        <title>Genome assemblies of two species of porcelain crab, Petrolisthes cinctipes and Petrolisthes manimaculis (Anomura: Porcellanidae).</title>
        <authorList>
            <person name="Angst P."/>
        </authorList>
    </citation>
    <scope>NUCLEOTIDE SEQUENCE</scope>
    <source>
        <strain evidence="1">PB745_02</strain>
        <tissue evidence="1">Gill</tissue>
    </source>
</reference>
<protein>
    <submittedName>
        <fullName evidence="1">Uncharacterized protein</fullName>
    </submittedName>
</protein>